<dbReference type="EMBL" id="UYYB01134577">
    <property type="protein sequence ID" value="VDM84929.1"/>
    <property type="molecule type" value="Genomic_DNA"/>
</dbReference>
<evidence type="ECO:0000256" key="2">
    <source>
        <dbReference type="SAM" id="Phobius"/>
    </source>
</evidence>
<feature type="compositionally biased region" description="Polar residues" evidence="1">
    <location>
        <begin position="56"/>
        <end position="70"/>
    </location>
</feature>
<dbReference type="AlphaFoldDB" id="A0A3P7JYD4"/>
<sequence>MVKWSDGDFWYAGRILGIILGLSVLLLCCCLPCVCLAGIWFLGWFGIRQRQRQRRAATNSQASPPLTGNVVSHPIHYRDSPPSPRARDYSGSGGGVIYAAEDRYYSSSAAPGDRRPDSYRASKF</sequence>
<keyword evidence="2" id="KW-1133">Transmembrane helix</keyword>
<keyword evidence="4" id="KW-1185">Reference proteome</keyword>
<dbReference type="Proteomes" id="UP000270094">
    <property type="component" value="Unassembled WGS sequence"/>
</dbReference>
<protein>
    <submittedName>
        <fullName evidence="3">Uncharacterized protein</fullName>
    </submittedName>
</protein>
<accession>A0A3P7JYD4</accession>
<proteinExistence type="predicted"/>
<evidence type="ECO:0000313" key="4">
    <source>
        <dbReference type="Proteomes" id="UP000270094"/>
    </source>
</evidence>
<evidence type="ECO:0000256" key="1">
    <source>
        <dbReference type="SAM" id="MobiDB-lite"/>
    </source>
</evidence>
<dbReference type="OrthoDB" id="5864510at2759"/>
<evidence type="ECO:0000313" key="3">
    <source>
        <dbReference type="EMBL" id="VDM84929.1"/>
    </source>
</evidence>
<name>A0A3P7JYD4_STRVU</name>
<reference evidence="3 4" key="1">
    <citation type="submission" date="2018-11" db="EMBL/GenBank/DDBJ databases">
        <authorList>
            <consortium name="Pathogen Informatics"/>
        </authorList>
    </citation>
    <scope>NUCLEOTIDE SEQUENCE [LARGE SCALE GENOMIC DNA]</scope>
</reference>
<feature type="region of interest" description="Disordered" evidence="1">
    <location>
        <begin position="56"/>
        <end position="94"/>
    </location>
</feature>
<keyword evidence="2" id="KW-0812">Transmembrane</keyword>
<feature type="transmembrane region" description="Helical" evidence="2">
    <location>
        <begin position="15"/>
        <end position="45"/>
    </location>
</feature>
<keyword evidence="2" id="KW-0472">Membrane</keyword>
<organism evidence="3 4">
    <name type="scientific">Strongylus vulgaris</name>
    <name type="common">Blood worm</name>
    <dbReference type="NCBI Taxonomy" id="40348"/>
    <lineage>
        <taxon>Eukaryota</taxon>
        <taxon>Metazoa</taxon>
        <taxon>Ecdysozoa</taxon>
        <taxon>Nematoda</taxon>
        <taxon>Chromadorea</taxon>
        <taxon>Rhabditida</taxon>
        <taxon>Rhabditina</taxon>
        <taxon>Rhabditomorpha</taxon>
        <taxon>Strongyloidea</taxon>
        <taxon>Strongylidae</taxon>
        <taxon>Strongylus</taxon>
    </lineage>
</organism>
<gene>
    <name evidence="3" type="ORF">SVUK_LOCUS19927</name>
</gene>